<dbReference type="EMBL" id="CM007656">
    <property type="protein sequence ID" value="ONH99389.1"/>
    <property type="molecule type" value="Genomic_DNA"/>
</dbReference>
<dbReference type="InterPro" id="IPR036529">
    <property type="entry name" value="KIX_dom_sf"/>
</dbReference>
<evidence type="ECO:0000313" key="5">
    <source>
        <dbReference type="EMBL" id="ONH99389.1"/>
    </source>
</evidence>
<dbReference type="GO" id="GO:0031490">
    <property type="term" value="F:chromatin DNA binding"/>
    <property type="evidence" value="ECO:0007669"/>
    <property type="project" value="InterPro"/>
</dbReference>
<sequence length="100" mass="11089">MENNNGRPPQVADPSIDAGGDWRSQLPPGGRQRIPNQIMDTLQKLLPPDQVGQELMKIAVRFEEKYCTSMNSSWGSIFPATFNTSFLVNIMRCPGGLRAP</sequence>
<name>A0A251NL06_PRUPE</name>
<evidence type="ECO:0000256" key="1">
    <source>
        <dbReference type="ARBA" id="ARBA00004123"/>
    </source>
</evidence>
<evidence type="ECO:0000256" key="2">
    <source>
        <dbReference type="ARBA" id="ARBA00023242"/>
    </source>
</evidence>
<organism evidence="5 6">
    <name type="scientific">Prunus persica</name>
    <name type="common">Peach</name>
    <name type="synonym">Amygdalus persica</name>
    <dbReference type="NCBI Taxonomy" id="3760"/>
    <lineage>
        <taxon>Eukaryota</taxon>
        <taxon>Viridiplantae</taxon>
        <taxon>Streptophyta</taxon>
        <taxon>Embryophyta</taxon>
        <taxon>Tracheophyta</taxon>
        <taxon>Spermatophyta</taxon>
        <taxon>Magnoliopsida</taxon>
        <taxon>eudicotyledons</taxon>
        <taxon>Gunneridae</taxon>
        <taxon>Pentapetalae</taxon>
        <taxon>rosids</taxon>
        <taxon>fabids</taxon>
        <taxon>Rosales</taxon>
        <taxon>Rosaceae</taxon>
        <taxon>Amygdaloideae</taxon>
        <taxon>Amygdaleae</taxon>
        <taxon>Prunus</taxon>
    </lineage>
</organism>
<dbReference type="STRING" id="3760.A0A251NL06"/>
<reference evidence="5 6" key="1">
    <citation type="journal article" date="2013" name="Nat. Genet.">
        <title>The high-quality draft genome of peach (Prunus persica) identifies unique patterns of genetic diversity, domestication and genome evolution.</title>
        <authorList>
            <consortium name="International Peach Genome Initiative"/>
            <person name="Verde I."/>
            <person name="Abbott A.G."/>
            <person name="Scalabrin S."/>
            <person name="Jung S."/>
            <person name="Shu S."/>
            <person name="Marroni F."/>
            <person name="Zhebentyayeva T."/>
            <person name="Dettori M.T."/>
            <person name="Grimwood J."/>
            <person name="Cattonaro F."/>
            <person name="Zuccolo A."/>
            <person name="Rossini L."/>
            <person name="Jenkins J."/>
            <person name="Vendramin E."/>
            <person name="Meisel L.A."/>
            <person name="Decroocq V."/>
            <person name="Sosinski B."/>
            <person name="Prochnik S."/>
            <person name="Mitros T."/>
            <person name="Policriti A."/>
            <person name="Cipriani G."/>
            <person name="Dondini L."/>
            <person name="Ficklin S."/>
            <person name="Goodstein D.M."/>
            <person name="Xuan P."/>
            <person name="Del Fabbro C."/>
            <person name="Aramini V."/>
            <person name="Copetti D."/>
            <person name="Gonzalez S."/>
            <person name="Horner D.S."/>
            <person name="Falchi R."/>
            <person name="Lucas S."/>
            <person name="Mica E."/>
            <person name="Maldonado J."/>
            <person name="Lazzari B."/>
            <person name="Bielenberg D."/>
            <person name="Pirona R."/>
            <person name="Miculan M."/>
            <person name="Barakat A."/>
            <person name="Testolin R."/>
            <person name="Stella A."/>
            <person name="Tartarini S."/>
            <person name="Tonutti P."/>
            <person name="Arus P."/>
            <person name="Orellana A."/>
            <person name="Wells C."/>
            <person name="Main D."/>
            <person name="Vizzotto G."/>
            <person name="Silva H."/>
            <person name="Salamini F."/>
            <person name="Schmutz J."/>
            <person name="Morgante M."/>
            <person name="Rokhsar D.S."/>
        </authorList>
    </citation>
    <scope>NUCLEOTIDE SEQUENCE [LARGE SCALE GENOMIC DNA]</scope>
    <source>
        <strain evidence="6">cv. Nemared</strain>
    </source>
</reference>
<dbReference type="GO" id="GO:0003713">
    <property type="term" value="F:transcription coactivator activity"/>
    <property type="evidence" value="ECO:0007669"/>
    <property type="project" value="InterPro"/>
</dbReference>
<dbReference type="Gene3D" id="1.10.246.20">
    <property type="entry name" value="Coactivator CBP, KIX domain"/>
    <property type="match status" value="1"/>
</dbReference>
<dbReference type="AlphaFoldDB" id="A0A251NL06"/>
<dbReference type="PANTHER" id="PTHR33137:SF4">
    <property type="entry name" value="MEDIATOR OF RNA POLYMERASE II TRANSCRIPTION SUBUNIT 15A-RELATED"/>
    <property type="match status" value="1"/>
</dbReference>
<evidence type="ECO:0000256" key="3">
    <source>
        <dbReference type="SAM" id="MobiDB-lite"/>
    </source>
</evidence>
<proteinExistence type="predicted"/>
<dbReference type="EMBL" id="CM007656">
    <property type="protein sequence ID" value="ONH99388.1"/>
    <property type="molecule type" value="Genomic_DNA"/>
</dbReference>
<keyword evidence="6" id="KW-1185">Reference proteome</keyword>
<feature type="region of interest" description="Disordered" evidence="3">
    <location>
        <begin position="1"/>
        <end position="32"/>
    </location>
</feature>
<gene>
    <name evidence="5" type="ORF">PRUPE_6G027800</name>
</gene>
<keyword evidence="2" id="KW-0539">Nucleus</keyword>
<evidence type="ECO:0000259" key="4">
    <source>
        <dbReference type="Pfam" id="PF16987"/>
    </source>
</evidence>
<dbReference type="Pfam" id="PF16987">
    <property type="entry name" value="KIX_2"/>
    <property type="match status" value="1"/>
</dbReference>
<dbReference type="InterPro" id="IPR044661">
    <property type="entry name" value="MED15a/b/c-like"/>
</dbReference>
<protein>
    <recommendedName>
        <fullName evidence="4">Mediator complex subunit 15 KIX domain-containing protein</fullName>
    </recommendedName>
</protein>
<dbReference type="PANTHER" id="PTHR33137">
    <property type="entry name" value="MEDIATOR OF RNA POLYMERASE II TRANSCRIPTION SUBUNIT 15A-RELATED"/>
    <property type="match status" value="1"/>
</dbReference>
<dbReference type="Gramene" id="ONH99388">
    <property type="protein sequence ID" value="ONH99388"/>
    <property type="gene ID" value="PRUPE_6G027800"/>
</dbReference>
<dbReference type="Gramene" id="ONH99389">
    <property type="protein sequence ID" value="ONH99389"/>
    <property type="gene ID" value="PRUPE_6G027800"/>
</dbReference>
<feature type="domain" description="Mediator complex subunit 15 KIX" evidence="4">
    <location>
        <begin position="20"/>
        <end position="66"/>
    </location>
</feature>
<dbReference type="InterPro" id="IPR036546">
    <property type="entry name" value="MED15_KIX"/>
</dbReference>
<evidence type="ECO:0000313" key="6">
    <source>
        <dbReference type="Proteomes" id="UP000006882"/>
    </source>
</evidence>
<comment type="subcellular location">
    <subcellularLocation>
        <location evidence="1">Nucleus</location>
    </subcellularLocation>
</comment>
<dbReference type="GO" id="GO:0005634">
    <property type="term" value="C:nucleus"/>
    <property type="evidence" value="ECO:0007669"/>
    <property type="project" value="UniProtKB-SubCell"/>
</dbReference>
<accession>A0A251NL06</accession>
<dbReference type="Proteomes" id="UP000006882">
    <property type="component" value="Chromosome G6"/>
</dbReference>
<reference evidence="5" key="2">
    <citation type="submission" date="2016-12" db="EMBL/GenBank/DDBJ databases">
        <title>WGS assembly of Prunus persica.</title>
        <authorList>
            <person name="Verde I."/>
            <person name="Jenkins J."/>
            <person name="Dondini L."/>
            <person name="Micali S."/>
            <person name="Pagliarani G."/>
            <person name="Vendramin E."/>
            <person name="Paris R."/>
            <person name="Aramini V."/>
            <person name="Gazza L."/>
            <person name="Rossini L."/>
            <person name="Bassi D."/>
            <person name="Troggio M."/>
            <person name="Shu S."/>
            <person name="Grimwood J.H."/>
            <person name="Tartarini S."/>
            <person name="Dettori M.T."/>
            <person name="Schmutz J."/>
        </authorList>
    </citation>
    <scope>NUCLEOTIDE SEQUENCE</scope>
</reference>